<gene>
    <name evidence="1" type="ORF">DSM3645_11522</name>
</gene>
<dbReference type="EMBL" id="AANZ01000009">
    <property type="protein sequence ID" value="EAQ80472.1"/>
    <property type="molecule type" value="Genomic_DNA"/>
</dbReference>
<dbReference type="STRING" id="314230.DSM3645_11522"/>
<name>A3ZT44_9BACT</name>
<sequence length="37" mass="4238">MKIAATLNGSRPHLVSAAHRKIPLKNYIFIFERLFSP</sequence>
<organism evidence="1 2">
    <name type="scientific">Blastopirellula marina DSM 3645</name>
    <dbReference type="NCBI Taxonomy" id="314230"/>
    <lineage>
        <taxon>Bacteria</taxon>
        <taxon>Pseudomonadati</taxon>
        <taxon>Planctomycetota</taxon>
        <taxon>Planctomycetia</taxon>
        <taxon>Pirellulales</taxon>
        <taxon>Pirellulaceae</taxon>
        <taxon>Blastopirellula</taxon>
    </lineage>
</organism>
<evidence type="ECO:0000313" key="1">
    <source>
        <dbReference type="EMBL" id="EAQ80472.1"/>
    </source>
</evidence>
<comment type="caution">
    <text evidence="1">The sequence shown here is derived from an EMBL/GenBank/DDBJ whole genome shotgun (WGS) entry which is preliminary data.</text>
</comment>
<proteinExistence type="predicted"/>
<reference evidence="1 2" key="1">
    <citation type="submission" date="2006-02" db="EMBL/GenBank/DDBJ databases">
        <authorList>
            <person name="Amann R."/>
            <person name="Ferriera S."/>
            <person name="Johnson J."/>
            <person name="Kravitz S."/>
            <person name="Halpern A."/>
            <person name="Remington K."/>
            <person name="Beeson K."/>
            <person name="Tran B."/>
            <person name="Rogers Y.-H."/>
            <person name="Friedman R."/>
            <person name="Venter J.C."/>
        </authorList>
    </citation>
    <scope>NUCLEOTIDE SEQUENCE [LARGE SCALE GENOMIC DNA]</scope>
    <source>
        <strain evidence="1 2">DSM 3645</strain>
    </source>
</reference>
<dbReference type="Proteomes" id="UP000004358">
    <property type="component" value="Unassembled WGS sequence"/>
</dbReference>
<dbReference type="AlphaFoldDB" id="A3ZT44"/>
<dbReference type="HOGENOM" id="CLU_3340783_0_0_0"/>
<accession>A3ZT44</accession>
<evidence type="ECO:0000313" key="2">
    <source>
        <dbReference type="Proteomes" id="UP000004358"/>
    </source>
</evidence>
<protein>
    <submittedName>
        <fullName evidence="1">Uncharacterized protein</fullName>
    </submittedName>
</protein>